<evidence type="ECO:0000259" key="1">
    <source>
        <dbReference type="PROSITE" id="PS50222"/>
    </source>
</evidence>
<protein>
    <submittedName>
        <fullName evidence="2">Parvalbumin</fullName>
    </submittedName>
</protein>
<organism evidence="2 3">
    <name type="scientific">Parasponia andersonii</name>
    <name type="common">Sponia andersonii</name>
    <dbReference type="NCBI Taxonomy" id="3476"/>
    <lineage>
        <taxon>Eukaryota</taxon>
        <taxon>Viridiplantae</taxon>
        <taxon>Streptophyta</taxon>
        <taxon>Embryophyta</taxon>
        <taxon>Tracheophyta</taxon>
        <taxon>Spermatophyta</taxon>
        <taxon>Magnoliopsida</taxon>
        <taxon>eudicotyledons</taxon>
        <taxon>Gunneridae</taxon>
        <taxon>Pentapetalae</taxon>
        <taxon>rosids</taxon>
        <taxon>fabids</taxon>
        <taxon>Rosales</taxon>
        <taxon>Cannabaceae</taxon>
        <taxon>Parasponia</taxon>
    </lineage>
</organism>
<reference evidence="3" key="1">
    <citation type="submission" date="2016-06" db="EMBL/GenBank/DDBJ databases">
        <title>Parallel loss of symbiosis genes in relatives of nitrogen-fixing non-legume Parasponia.</title>
        <authorList>
            <person name="Van Velzen R."/>
            <person name="Holmer R."/>
            <person name="Bu F."/>
            <person name="Rutten L."/>
            <person name="Van Zeijl A."/>
            <person name="Liu W."/>
            <person name="Santuari L."/>
            <person name="Cao Q."/>
            <person name="Sharma T."/>
            <person name="Shen D."/>
            <person name="Roswanjaya Y."/>
            <person name="Wardhani T."/>
            <person name="Kalhor M.S."/>
            <person name="Jansen J."/>
            <person name="Van den Hoogen J."/>
            <person name="Gungor B."/>
            <person name="Hartog M."/>
            <person name="Hontelez J."/>
            <person name="Verver J."/>
            <person name="Yang W.-C."/>
            <person name="Schijlen E."/>
            <person name="Repin R."/>
            <person name="Schilthuizen M."/>
            <person name="Schranz E."/>
            <person name="Heidstra R."/>
            <person name="Miyata K."/>
            <person name="Fedorova E."/>
            <person name="Kohlen W."/>
            <person name="Bisseling T."/>
            <person name="Smit S."/>
            <person name="Geurts R."/>
        </authorList>
    </citation>
    <scope>NUCLEOTIDE SEQUENCE [LARGE SCALE GENOMIC DNA]</scope>
    <source>
        <strain evidence="3">cv. WU1-14</strain>
    </source>
</reference>
<dbReference type="AlphaFoldDB" id="A0A2P5AG38"/>
<proteinExistence type="predicted"/>
<evidence type="ECO:0000313" key="2">
    <source>
        <dbReference type="EMBL" id="PON35499.1"/>
    </source>
</evidence>
<dbReference type="STRING" id="3476.A0A2P5AG38"/>
<gene>
    <name evidence="2" type="ORF">PanWU01x14_335880</name>
</gene>
<dbReference type="InterPro" id="IPR011992">
    <property type="entry name" value="EF-hand-dom_pair"/>
</dbReference>
<feature type="domain" description="EF-hand" evidence="1">
    <location>
        <begin position="111"/>
        <end position="146"/>
    </location>
</feature>
<dbReference type="CDD" id="cd00051">
    <property type="entry name" value="EFh"/>
    <property type="match status" value="1"/>
</dbReference>
<comment type="caution">
    <text evidence="2">The sequence shown here is derived from an EMBL/GenBank/DDBJ whole genome shotgun (WGS) entry which is preliminary data.</text>
</comment>
<dbReference type="OrthoDB" id="270584at2759"/>
<dbReference type="PROSITE" id="PS50222">
    <property type="entry name" value="EF_HAND_2"/>
    <property type="match status" value="2"/>
</dbReference>
<keyword evidence="3" id="KW-1185">Reference proteome</keyword>
<feature type="domain" description="EF-hand" evidence="1">
    <location>
        <begin position="75"/>
        <end position="110"/>
    </location>
</feature>
<dbReference type="InterPro" id="IPR002048">
    <property type="entry name" value="EF_hand_dom"/>
</dbReference>
<dbReference type="Gene3D" id="1.10.238.10">
    <property type="entry name" value="EF-hand"/>
    <property type="match status" value="1"/>
</dbReference>
<name>A0A2P5AG38_PARAD</name>
<dbReference type="SUPFAM" id="SSF47473">
    <property type="entry name" value="EF-hand"/>
    <property type="match status" value="1"/>
</dbReference>
<sequence>MWYYWPGEKPSKRGRSELEDCSSIWTRQTLAQIEAALFFLHIPPHYKYARDLLLVCEANQDGRVDYLEFNRYMDDKELELYSIFQSIDVNHNGSILPDHLYDALLRACIEIDDEKLARFVVRVDKDNNGVISFQERRDFLPLCPHEATIDNIYHYLERVCLVDIGNTHCHPRRHH</sequence>
<dbReference type="GO" id="GO:0005509">
    <property type="term" value="F:calcium ion binding"/>
    <property type="evidence" value="ECO:0007669"/>
    <property type="project" value="InterPro"/>
</dbReference>
<dbReference type="EMBL" id="JXTB01000610">
    <property type="protein sequence ID" value="PON35499.1"/>
    <property type="molecule type" value="Genomic_DNA"/>
</dbReference>
<evidence type="ECO:0000313" key="3">
    <source>
        <dbReference type="Proteomes" id="UP000237105"/>
    </source>
</evidence>
<dbReference type="Proteomes" id="UP000237105">
    <property type="component" value="Unassembled WGS sequence"/>
</dbReference>
<dbReference type="Pfam" id="PF13499">
    <property type="entry name" value="EF-hand_7"/>
    <property type="match status" value="1"/>
</dbReference>
<accession>A0A2P5AG38</accession>